<dbReference type="EMBL" id="CM029043">
    <property type="protein sequence ID" value="KAG2613649.1"/>
    <property type="molecule type" value="Genomic_DNA"/>
</dbReference>
<name>A0A8T0U0B1_PANVG</name>
<accession>A0A8T0U0B1</accession>
<feature type="compositionally biased region" description="Basic residues" evidence="1">
    <location>
        <begin position="142"/>
        <end position="153"/>
    </location>
</feature>
<reference evidence="2" key="1">
    <citation type="submission" date="2020-05" db="EMBL/GenBank/DDBJ databases">
        <title>WGS assembly of Panicum virgatum.</title>
        <authorList>
            <person name="Lovell J.T."/>
            <person name="Jenkins J."/>
            <person name="Shu S."/>
            <person name="Juenger T.E."/>
            <person name="Schmutz J."/>
        </authorList>
    </citation>
    <scope>NUCLEOTIDE SEQUENCE</scope>
    <source>
        <strain evidence="2">AP13</strain>
    </source>
</reference>
<dbReference type="Proteomes" id="UP000823388">
    <property type="component" value="Chromosome 4K"/>
</dbReference>
<dbReference type="OrthoDB" id="509727at2759"/>
<feature type="region of interest" description="Disordered" evidence="1">
    <location>
        <begin position="127"/>
        <end position="189"/>
    </location>
</feature>
<organism evidence="2 3">
    <name type="scientific">Panicum virgatum</name>
    <name type="common">Blackwell switchgrass</name>
    <dbReference type="NCBI Taxonomy" id="38727"/>
    <lineage>
        <taxon>Eukaryota</taxon>
        <taxon>Viridiplantae</taxon>
        <taxon>Streptophyta</taxon>
        <taxon>Embryophyta</taxon>
        <taxon>Tracheophyta</taxon>
        <taxon>Spermatophyta</taxon>
        <taxon>Magnoliopsida</taxon>
        <taxon>Liliopsida</taxon>
        <taxon>Poales</taxon>
        <taxon>Poaceae</taxon>
        <taxon>PACMAD clade</taxon>
        <taxon>Panicoideae</taxon>
        <taxon>Panicodae</taxon>
        <taxon>Paniceae</taxon>
        <taxon>Panicinae</taxon>
        <taxon>Panicum</taxon>
        <taxon>Panicum sect. Hiantes</taxon>
    </lineage>
</organism>
<dbReference type="AlphaFoldDB" id="A0A8T0U0B1"/>
<gene>
    <name evidence="2" type="ORF">PVAP13_4KG411500</name>
</gene>
<evidence type="ECO:0000313" key="2">
    <source>
        <dbReference type="EMBL" id="KAG2613649.1"/>
    </source>
</evidence>
<comment type="caution">
    <text evidence="2">The sequence shown here is derived from an EMBL/GenBank/DDBJ whole genome shotgun (WGS) entry which is preliminary data.</text>
</comment>
<evidence type="ECO:0000313" key="3">
    <source>
        <dbReference type="Proteomes" id="UP000823388"/>
    </source>
</evidence>
<evidence type="ECO:0000256" key="1">
    <source>
        <dbReference type="SAM" id="MobiDB-lite"/>
    </source>
</evidence>
<keyword evidence="3" id="KW-1185">Reference proteome</keyword>
<proteinExistence type="predicted"/>
<protein>
    <submittedName>
        <fullName evidence="2">Uncharacterized protein</fullName>
    </submittedName>
</protein>
<feature type="compositionally biased region" description="Low complexity" evidence="1">
    <location>
        <begin position="161"/>
        <end position="177"/>
    </location>
</feature>
<sequence length="346" mass="38097">MKDLFRSSAKKGKRENGTSYWRSISIEYMTFSPNKKRKKVSLRDDNRRGDDGPRFVILGTIGYGCHLACLRPPMVDARIDLTWHAQEWLHSPRFAACKRHGRQRWPRSARGAHLAAACGCRGRPQAGAGTPAVSAFPERGRSPARRRCRHPHRLQPAGPEVASGQAGAAGGTKATVVGRRRKPRRNSSSCRWVLSDASKKAAYDRDVVVVSPSESDLEAMDDLVDEMDRLVERMKQFLSRIKQEPNLTMAKMLAMMDEEINKGYCDLPRAPGRWTPPYRSSAGTSGADAQAAATCQGRPREVVLLDTATGVLRPVRPHRLAASCASATICAALNQVVLVVAPEYPS</sequence>